<evidence type="ECO:0000313" key="3">
    <source>
        <dbReference type="EMBL" id="CAC5389466.1"/>
    </source>
</evidence>
<dbReference type="OrthoDB" id="6128738at2759"/>
<dbReference type="PANTHER" id="PTHR45710:SF26">
    <property type="entry name" value="RH26557P"/>
    <property type="match status" value="1"/>
</dbReference>
<dbReference type="InterPro" id="IPR016186">
    <property type="entry name" value="C-type_lectin-like/link_sf"/>
</dbReference>
<proteinExistence type="predicted"/>
<dbReference type="SMART" id="SM00034">
    <property type="entry name" value="CLECT"/>
    <property type="match status" value="1"/>
</dbReference>
<dbReference type="EMBL" id="CACVKT020004338">
    <property type="protein sequence ID" value="CAC5389466.1"/>
    <property type="molecule type" value="Genomic_DNA"/>
</dbReference>
<keyword evidence="4" id="KW-1185">Reference proteome</keyword>
<dbReference type="SUPFAM" id="SSF56436">
    <property type="entry name" value="C-type lectin-like"/>
    <property type="match status" value="1"/>
</dbReference>
<accession>A0A6J8C1M4</accession>
<feature type="signal peptide" evidence="1">
    <location>
        <begin position="1"/>
        <end position="19"/>
    </location>
</feature>
<evidence type="ECO:0000259" key="2">
    <source>
        <dbReference type="PROSITE" id="PS50041"/>
    </source>
</evidence>
<dbReference type="Proteomes" id="UP000507470">
    <property type="component" value="Unassembled WGS sequence"/>
</dbReference>
<dbReference type="CDD" id="cd00037">
    <property type="entry name" value="CLECT"/>
    <property type="match status" value="1"/>
</dbReference>
<organism evidence="3 4">
    <name type="scientific">Mytilus coruscus</name>
    <name type="common">Sea mussel</name>
    <dbReference type="NCBI Taxonomy" id="42192"/>
    <lineage>
        <taxon>Eukaryota</taxon>
        <taxon>Metazoa</taxon>
        <taxon>Spiralia</taxon>
        <taxon>Lophotrochozoa</taxon>
        <taxon>Mollusca</taxon>
        <taxon>Bivalvia</taxon>
        <taxon>Autobranchia</taxon>
        <taxon>Pteriomorphia</taxon>
        <taxon>Mytilida</taxon>
        <taxon>Mytiloidea</taxon>
        <taxon>Mytilidae</taxon>
        <taxon>Mytilinae</taxon>
        <taxon>Mytilus</taxon>
    </lineage>
</organism>
<dbReference type="PANTHER" id="PTHR45710">
    <property type="entry name" value="C-TYPE LECTIN DOMAIN-CONTAINING PROTEIN 180"/>
    <property type="match status" value="1"/>
</dbReference>
<dbReference type="InterPro" id="IPR001304">
    <property type="entry name" value="C-type_lectin-like"/>
</dbReference>
<dbReference type="InterPro" id="IPR016187">
    <property type="entry name" value="CTDL_fold"/>
</dbReference>
<dbReference type="InterPro" id="IPR050828">
    <property type="entry name" value="C-type_lectin/matrix_domain"/>
</dbReference>
<dbReference type="PROSITE" id="PS50041">
    <property type="entry name" value="C_TYPE_LECTIN_2"/>
    <property type="match status" value="1"/>
</dbReference>
<name>A0A6J8C1M4_MYTCO</name>
<keyword evidence="1" id="KW-0732">Signal</keyword>
<protein>
    <submittedName>
        <fullName evidence="3">MRC</fullName>
    </submittedName>
</protein>
<dbReference type="Gene3D" id="3.10.100.10">
    <property type="entry name" value="Mannose-Binding Protein A, subunit A"/>
    <property type="match status" value="1"/>
</dbReference>
<sequence>MMSMPVLVLLFLTFLHVYTIHRHAKISIYCRQNFVNIGSGARSRIQCASNCLSCFTPYCKAFIWNKIDKTCSHIDEIVKVEVADRVDVPMQSELDIYSAYKDGCTNRGYYYDFHSNTCLKIFVDNDGKTWKNASNHCQKNGGDLISLTTPAKWDFVTNFTSCVSNVWIGLKDKRWVSNDRFQNVLNVKVQFNNFDSGFFYDHESVCVSFKYANQIAVLQDESCNIRLKQTYVCEILV</sequence>
<feature type="domain" description="C-type lectin" evidence="2">
    <location>
        <begin position="114"/>
        <end position="224"/>
    </location>
</feature>
<evidence type="ECO:0000256" key="1">
    <source>
        <dbReference type="SAM" id="SignalP"/>
    </source>
</evidence>
<evidence type="ECO:0000313" key="4">
    <source>
        <dbReference type="Proteomes" id="UP000507470"/>
    </source>
</evidence>
<dbReference type="Pfam" id="PF00059">
    <property type="entry name" value="Lectin_C"/>
    <property type="match status" value="1"/>
</dbReference>
<dbReference type="AlphaFoldDB" id="A0A6J8C1M4"/>
<feature type="chain" id="PRO_5027030880" evidence="1">
    <location>
        <begin position="20"/>
        <end position="237"/>
    </location>
</feature>
<gene>
    <name evidence="3" type="ORF">MCOR_24628</name>
</gene>
<reference evidence="3 4" key="1">
    <citation type="submission" date="2020-06" db="EMBL/GenBank/DDBJ databases">
        <authorList>
            <person name="Li R."/>
            <person name="Bekaert M."/>
        </authorList>
    </citation>
    <scope>NUCLEOTIDE SEQUENCE [LARGE SCALE GENOMIC DNA]</scope>
    <source>
        <strain evidence="4">wild</strain>
    </source>
</reference>